<dbReference type="Proteomes" id="UP000598775">
    <property type="component" value="Unassembled WGS sequence"/>
</dbReference>
<gene>
    <name evidence="3" type="ORF">GCM10011399_23930</name>
</gene>
<dbReference type="InterPro" id="IPR013538">
    <property type="entry name" value="ASHA1/2-like_C"/>
</dbReference>
<evidence type="ECO:0000256" key="1">
    <source>
        <dbReference type="ARBA" id="ARBA00006817"/>
    </source>
</evidence>
<evidence type="ECO:0000313" key="3">
    <source>
        <dbReference type="EMBL" id="GGF29960.1"/>
    </source>
</evidence>
<keyword evidence="4" id="KW-1185">Reference proteome</keyword>
<dbReference type="Gene3D" id="3.30.530.20">
    <property type="match status" value="1"/>
</dbReference>
<dbReference type="InterPro" id="IPR023393">
    <property type="entry name" value="START-like_dom_sf"/>
</dbReference>
<proteinExistence type="inferred from homology"/>
<organism evidence="3 4">
    <name type="scientific">Subtercola lobariae</name>
    <dbReference type="NCBI Taxonomy" id="1588641"/>
    <lineage>
        <taxon>Bacteria</taxon>
        <taxon>Bacillati</taxon>
        <taxon>Actinomycetota</taxon>
        <taxon>Actinomycetes</taxon>
        <taxon>Micrococcales</taxon>
        <taxon>Microbacteriaceae</taxon>
        <taxon>Subtercola</taxon>
    </lineage>
</organism>
<evidence type="ECO:0000313" key="4">
    <source>
        <dbReference type="Proteomes" id="UP000598775"/>
    </source>
</evidence>
<comment type="similarity">
    <text evidence="1">Belongs to the AHA1 family.</text>
</comment>
<feature type="domain" description="Activator of Hsp90 ATPase homologue 1/2-like C-terminal" evidence="2">
    <location>
        <begin position="61"/>
        <end position="130"/>
    </location>
</feature>
<sequence length="236" mass="25190">MDVRQGLTRIEPPGILCPARARPEHVGAPAYSGGVTSELQRVSVSTGADASTTVVIERNFDVSPEVLWGALTEPEQLKLWAPHTADRVLDSFGPATLVMLADGNGDDQEVLIEVLVVKPPHLLKYTWGVDVLRWEITADVTPDGLEALLGDVNPAGGDDEGTGSVLVLRHTLGDVSMVSAVAAGWQLCFDVLETVLAGHPEAPKRGANALEYGWAELNERFADELGVKPSVVFPPE</sequence>
<dbReference type="Pfam" id="PF08327">
    <property type="entry name" value="AHSA1"/>
    <property type="match status" value="1"/>
</dbReference>
<evidence type="ECO:0000259" key="2">
    <source>
        <dbReference type="Pfam" id="PF08327"/>
    </source>
</evidence>
<dbReference type="EMBL" id="BMGP01000004">
    <property type="protein sequence ID" value="GGF29960.1"/>
    <property type="molecule type" value="Genomic_DNA"/>
</dbReference>
<dbReference type="AlphaFoldDB" id="A0A917B9M6"/>
<name>A0A917B9M6_9MICO</name>
<comment type="caution">
    <text evidence="3">The sequence shown here is derived from an EMBL/GenBank/DDBJ whole genome shotgun (WGS) entry which is preliminary data.</text>
</comment>
<protein>
    <recommendedName>
        <fullName evidence="2">Activator of Hsp90 ATPase homologue 1/2-like C-terminal domain-containing protein</fullName>
    </recommendedName>
</protein>
<accession>A0A917B9M6</accession>
<reference evidence="3 4" key="1">
    <citation type="journal article" date="2014" name="Int. J. Syst. Evol. Microbiol.">
        <title>Complete genome sequence of Corynebacterium casei LMG S-19264T (=DSM 44701T), isolated from a smear-ripened cheese.</title>
        <authorList>
            <consortium name="US DOE Joint Genome Institute (JGI-PGF)"/>
            <person name="Walter F."/>
            <person name="Albersmeier A."/>
            <person name="Kalinowski J."/>
            <person name="Ruckert C."/>
        </authorList>
    </citation>
    <scope>NUCLEOTIDE SEQUENCE [LARGE SCALE GENOMIC DNA]</scope>
    <source>
        <strain evidence="3 4">CGMCC 1.12976</strain>
    </source>
</reference>
<dbReference type="SUPFAM" id="SSF55961">
    <property type="entry name" value="Bet v1-like"/>
    <property type="match status" value="1"/>
</dbReference>